<reference evidence="1" key="1">
    <citation type="submission" date="2014-09" db="EMBL/GenBank/DDBJ databases">
        <authorList>
            <person name="Magalhaes I.L.F."/>
            <person name="Oliveira U."/>
            <person name="Santos F.R."/>
            <person name="Vidigal T.H.D.A."/>
            <person name="Brescovit A.D."/>
            <person name="Santos A.J."/>
        </authorList>
    </citation>
    <scope>NUCLEOTIDE SEQUENCE</scope>
    <source>
        <tissue evidence="1">Shoot tissue taken approximately 20 cm above the soil surface</tissue>
    </source>
</reference>
<sequence length="118" mass="12598">MRNIPNLELHRQRLDQLRSSKLMSTTLAARAGQIQPSRVRHAINPSAQLCITSRGRWSSSSSAGYHLQRGVAAAPQQALLVEETHRPASPGEPASCMPAAIAEEGGHLPELGAGLTCL</sequence>
<proteinExistence type="predicted"/>
<dbReference type="EMBL" id="GBRH01203946">
    <property type="protein sequence ID" value="JAD93949.1"/>
    <property type="molecule type" value="Transcribed_RNA"/>
</dbReference>
<evidence type="ECO:0000313" key="1">
    <source>
        <dbReference type="EMBL" id="JAD93949.1"/>
    </source>
</evidence>
<reference evidence="1" key="2">
    <citation type="journal article" date="2015" name="Data Brief">
        <title>Shoot transcriptome of the giant reed, Arundo donax.</title>
        <authorList>
            <person name="Barrero R.A."/>
            <person name="Guerrero F.D."/>
            <person name="Moolhuijzen P."/>
            <person name="Goolsby J.A."/>
            <person name="Tidwell J."/>
            <person name="Bellgard S.E."/>
            <person name="Bellgard M.I."/>
        </authorList>
    </citation>
    <scope>NUCLEOTIDE SEQUENCE</scope>
    <source>
        <tissue evidence="1">Shoot tissue taken approximately 20 cm above the soil surface</tissue>
    </source>
</reference>
<dbReference type="AlphaFoldDB" id="A0A0A9DZE1"/>
<name>A0A0A9DZE1_ARUDO</name>
<protein>
    <submittedName>
        <fullName evidence="1">Uncharacterized protein</fullName>
    </submittedName>
</protein>
<accession>A0A0A9DZE1</accession>
<organism evidence="1">
    <name type="scientific">Arundo donax</name>
    <name type="common">Giant reed</name>
    <name type="synonym">Donax arundinaceus</name>
    <dbReference type="NCBI Taxonomy" id="35708"/>
    <lineage>
        <taxon>Eukaryota</taxon>
        <taxon>Viridiplantae</taxon>
        <taxon>Streptophyta</taxon>
        <taxon>Embryophyta</taxon>
        <taxon>Tracheophyta</taxon>
        <taxon>Spermatophyta</taxon>
        <taxon>Magnoliopsida</taxon>
        <taxon>Liliopsida</taxon>
        <taxon>Poales</taxon>
        <taxon>Poaceae</taxon>
        <taxon>PACMAD clade</taxon>
        <taxon>Arundinoideae</taxon>
        <taxon>Arundineae</taxon>
        <taxon>Arundo</taxon>
    </lineage>
</organism>